<dbReference type="EMBL" id="JAHLOQ010000002">
    <property type="protein sequence ID" value="MBU5335077.1"/>
    <property type="molecule type" value="Genomic_DNA"/>
</dbReference>
<sequence>MSELFIVIFASLGIGIFHVGQYFLFDSSLSTYFRILFGLVVLFFILRFLYYKIRFKASLSNLDIDIYDYKFYKTCNSLFNKLSYIISSFLYNTISEYKFTVKDFSITKNYSTRTTNDTEYYLKLRLRWYAYVRYTFTKTKIALKKADNFSYEHQNIMILKTLTPEDKEMYTKYAEKVSELVDVKMNILKLRKLENNNTINYIYRYNIAKIHNNNIKLKKDSDFITFLDKKSEIYANDIRTFKRSK</sequence>
<keyword evidence="1" id="KW-0812">Transmembrane</keyword>
<evidence type="ECO:0000313" key="3">
    <source>
        <dbReference type="Proteomes" id="UP001196301"/>
    </source>
</evidence>
<proteinExistence type="predicted"/>
<reference evidence="2 3" key="1">
    <citation type="submission" date="2021-06" db="EMBL/GenBank/DDBJ databases">
        <authorList>
            <person name="Sun Q."/>
            <person name="Li D."/>
        </authorList>
    </citation>
    <scope>NUCLEOTIDE SEQUENCE [LARGE SCALE GENOMIC DNA]</scope>
    <source>
        <strain evidence="2 3">N19</strain>
    </source>
</reference>
<keyword evidence="1" id="KW-0472">Membrane</keyword>
<feature type="transmembrane region" description="Helical" evidence="1">
    <location>
        <begin position="31"/>
        <end position="50"/>
    </location>
</feature>
<accession>A0ABS6DTC8</accession>
<dbReference type="Proteomes" id="UP001196301">
    <property type="component" value="Unassembled WGS sequence"/>
</dbReference>
<evidence type="ECO:0000256" key="1">
    <source>
        <dbReference type="SAM" id="Phobius"/>
    </source>
</evidence>
<organism evidence="2 3">
    <name type="scientific">Intestinibacter bartlettii</name>
    <dbReference type="NCBI Taxonomy" id="261299"/>
    <lineage>
        <taxon>Bacteria</taxon>
        <taxon>Bacillati</taxon>
        <taxon>Bacillota</taxon>
        <taxon>Clostridia</taxon>
        <taxon>Peptostreptococcales</taxon>
        <taxon>Peptostreptococcaceae</taxon>
        <taxon>Intestinibacter</taxon>
    </lineage>
</organism>
<keyword evidence="1" id="KW-1133">Transmembrane helix</keyword>
<evidence type="ECO:0000313" key="2">
    <source>
        <dbReference type="EMBL" id="MBU5335077.1"/>
    </source>
</evidence>
<keyword evidence="3" id="KW-1185">Reference proteome</keyword>
<gene>
    <name evidence="2" type="ORF">KQI20_01370</name>
</gene>
<protein>
    <recommendedName>
        <fullName evidence="4">SMODS-associated NUDIX domain-containing protein</fullName>
    </recommendedName>
</protein>
<feature type="transmembrane region" description="Helical" evidence="1">
    <location>
        <begin position="5"/>
        <end position="25"/>
    </location>
</feature>
<name>A0ABS6DTC8_9FIRM</name>
<dbReference type="RefSeq" id="WP_216568240.1">
    <property type="nucleotide sequence ID" value="NZ_JAHLOQ010000002.1"/>
</dbReference>
<comment type="caution">
    <text evidence="2">The sequence shown here is derived from an EMBL/GenBank/DDBJ whole genome shotgun (WGS) entry which is preliminary data.</text>
</comment>
<evidence type="ECO:0008006" key="4">
    <source>
        <dbReference type="Google" id="ProtNLM"/>
    </source>
</evidence>